<dbReference type="SUPFAM" id="SSF82199">
    <property type="entry name" value="SET domain"/>
    <property type="match status" value="1"/>
</dbReference>
<dbReference type="InterPro" id="IPR046341">
    <property type="entry name" value="SET_dom_sf"/>
</dbReference>
<dbReference type="GO" id="GO:0042799">
    <property type="term" value="F:histone H4K20 methyltransferase activity"/>
    <property type="evidence" value="ECO:0007669"/>
    <property type="project" value="TreeGrafter"/>
</dbReference>
<evidence type="ECO:0000313" key="3">
    <source>
        <dbReference type="EMBL" id="KAK2707020.1"/>
    </source>
</evidence>
<dbReference type="GO" id="GO:0043516">
    <property type="term" value="P:regulation of DNA damage response, signal transduction by p53 class mediator"/>
    <property type="evidence" value="ECO:0007669"/>
    <property type="project" value="TreeGrafter"/>
</dbReference>
<name>A0AA88H813_ARTSF</name>
<keyword evidence="4" id="KW-1185">Reference proteome</keyword>
<dbReference type="Gene3D" id="2.170.270.10">
    <property type="entry name" value="SET domain"/>
    <property type="match status" value="1"/>
</dbReference>
<organism evidence="3 4">
    <name type="scientific">Artemia franciscana</name>
    <name type="common">Brine shrimp</name>
    <name type="synonym">Artemia sanfranciscana</name>
    <dbReference type="NCBI Taxonomy" id="6661"/>
    <lineage>
        <taxon>Eukaryota</taxon>
        <taxon>Metazoa</taxon>
        <taxon>Ecdysozoa</taxon>
        <taxon>Arthropoda</taxon>
        <taxon>Crustacea</taxon>
        <taxon>Branchiopoda</taxon>
        <taxon>Anostraca</taxon>
        <taxon>Artemiidae</taxon>
        <taxon>Artemia</taxon>
    </lineage>
</organism>
<feature type="compositionally biased region" description="Basic and acidic residues" evidence="1">
    <location>
        <begin position="326"/>
        <end position="338"/>
    </location>
</feature>
<protein>
    <recommendedName>
        <fullName evidence="2">SET domain-containing protein</fullName>
    </recommendedName>
</protein>
<dbReference type="InterPro" id="IPR051760">
    <property type="entry name" value="KMT5A"/>
</dbReference>
<evidence type="ECO:0000313" key="4">
    <source>
        <dbReference type="Proteomes" id="UP001187531"/>
    </source>
</evidence>
<proteinExistence type="predicted"/>
<gene>
    <name evidence="3" type="ORF">QYM36_014892</name>
</gene>
<accession>A0AA88H813</accession>
<reference evidence="3" key="1">
    <citation type="submission" date="2023-07" db="EMBL/GenBank/DDBJ databases">
        <title>Chromosome-level genome assembly of Artemia franciscana.</title>
        <authorList>
            <person name="Jo E."/>
        </authorList>
    </citation>
    <scope>NUCLEOTIDE SEQUENCE</scope>
    <source>
        <tissue evidence="3">Whole body</tissue>
    </source>
</reference>
<dbReference type="EMBL" id="JAVRJZ010000019">
    <property type="protein sequence ID" value="KAK2707020.1"/>
    <property type="molecule type" value="Genomic_DNA"/>
</dbReference>
<dbReference type="GO" id="GO:0006357">
    <property type="term" value="P:regulation of transcription by RNA polymerase II"/>
    <property type="evidence" value="ECO:0007669"/>
    <property type="project" value="TreeGrafter"/>
</dbReference>
<dbReference type="GO" id="GO:0005700">
    <property type="term" value="C:polytene chromosome"/>
    <property type="evidence" value="ECO:0007669"/>
    <property type="project" value="TreeGrafter"/>
</dbReference>
<dbReference type="InterPro" id="IPR001214">
    <property type="entry name" value="SET_dom"/>
</dbReference>
<dbReference type="GO" id="GO:0005634">
    <property type="term" value="C:nucleus"/>
    <property type="evidence" value="ECO:0007669"/>
    <property type="project" value="TreeGrafter"/>
</dbReference>
<feature type="domain" description="SET" evidence="2">
    <location>
        <begin position="49"/>
        <end position="179"/>
    </location>
</feature>
<evidence type="ECO:0000256" key="1">
    <source>
        <dbReference type="SAM" id="MobiDB-lite"/>
    </source>
</evidence>
<dbReference type="Proteomes" id="UP001187531">
    <property type="component" value="Unassembled WGS sequence"/>
</dbReference>
<dbReference type="PROSITE" id="PS50280">
    <property type="entry name" value="SET"/>
    <property type="match status" value="1"/>
</dbReference>
<feature type="compositionally biased region" description="Basic residues" evidence="1">
    <location>
        <begin position="316"/>
        <end position="325"/>
    </location>
</feature>
<feature type="region of interest" description="Disordered" evidence="1">
    <location>
        <begin position="218"/>
        <end position="272"/>
    </location>
</feature>
<sequence>MLEKRCQDTVPSLEQVQQTYKSFRIPKTFPSEPVVDDYLTQCVRNQYWVGTTVAQSLNERAGEGVFATIPFWKYQVVVEYHGKRMATIEANVLLRSLLGEQDGSNYFLTVDPDVTIDAREEACACHPHQPCFGRLVTHKANEDGPNLKSKVSVVDGLKRPFLVATRDITVGEELYFDYGVRPGQYNEGHEQIFLLPEKARKRKRGVEVLMPLTTEKMQEEVRSEDAMEETPIEVSSGDSSEVTQRRWWEPMPNVKLNENSDSSSDESNESQELSVILQQVAGGSGKKAKKTRHMKIEDCSKGFKALAEQLSATQEKKKRKKKRSKMSQEDDWKVTKLQ</sequence>
<dbReference type="PANTHER" id="PTHR46167">
    <property type="entry name" value="N-LYSINE METHYLTRANSFERASE KMT5A"/>
    <property type="match status" value="1"/>
</dbReference>
<dbReference type="AlphaFoldDB" id="A0AA88H813"/>
<feature type="region of interest" description="Disordered" evidence="1">
    <location>
        <begin position="310"/>
        <end position="338"/>
    </location>
</feature>
<dbReference type="SMART" id="SM00317">
    <property type="entry name" value="SET"/>
    <property type="match status" value="1"/>
</dbReference>
<evidence type="ECO:0000259" key="2">
    <source>
        <dbReference type="PROSITE" id="PS50280"/>
    </source>
</evidence>
<comment type="caution">
    <text evidence="3">The sequence shown here is derived from an EMBL/GenBank/DDBJ whole genome shotgun (WGS) entry which is preliminary data.</text>
</comment>
<dbReference type="Pfam" id="PF00856">
    <property type="entry name" value="SET"/>
    <property type="match status" value="1"/>
</dbReference>
<dbReference type="PANTHER" id="PTHR46167:SF1">
    <property type="entry name" value="N-LYSINE METHYLTRANSFERASE KMT5A"/>
    <property type="match status" value="1"/>
</dbReference>